<dbReference type="RefSeq" id="WP_128524420.1">
    <property type="nucleotide sequence ID" value="NZ_CANLVY010000002.1"/>
</dbReference>
<evidence type="ECO:0000259" key="4">
    <source>
        <dbReference type="Pfam" id="PF17479"/>
    </source>
</evidence>
<feature type="compositionally biased region" description="Basic and acidic residues" evidence="1">
    <location>
        <begin position="30"/>
        <end position="49"/>
    </location>
</feature>
<protein>
    <submittedName>
        <fullName evidence="5">DUF3048 domain-containing protein</fullName>
    </submittedName>
</protein>
<proteinExistence type="predicted"/>
<evidence type="ECO:0000313" key="5">
    <source>
        <dbReference type="EMBL" id="QAS52127.1"/>
    </source>
</evidence>
<dbReference type="Proteomes" id="UP000287756">
    <property type="component" value="Chromosome"/>
</dbReference>
<accession>A0A410MBQ0</accession>
<feature type="region of interest" description="Disordered" evidence="1">
    <location>
        <begin position="22"/>
        <end position="69"/>
    </location>
</feature>
<dbReference type="Pfam" id="PF17479">
    <property type="entry name" value="DUF3048_C"/>
    <property type="match status" value="1"/>
</dbReference>
<evidence type="ECO:0000256" key="1">
    <source>
        <dbReference type="SAM" id="MobiDB-lite"/>
    </source>
</evidence>
<dbReference type="InterPro" id="IPR021416">
    <property type="entry name" value="DUF3048_N"/>
</dbReference>
<dbReference type="Pfam" id="PF11258">
    <property type="entry name" value="DUF3048"/>
    <property type="match status" value="1"/>
</dbReference>
<dbReference type="KEGG" id="hli:HLI_07755"/>
<dbReference type="SUPFAM" id="SSF159774">
    <property type="entry name" value="YerB-like"/>
    <property type="match status" value="1"/>
</dbReference>
<name>A0A410MBQ0_9BACI</name>
<dbReference type="InterPro" id="IPR023158">
    <property type="entry name" value="YerB-like_sf"/>
</dbReference>
<dbReference type="EMBL" id="CP026118">
    <property type="protein sequence ID" value="QAS52127.1"/>
    <property type="molecule type" value="Genomic_DNA"/>
</dbReference>
<evidence type="ECO:0000259" key="3">
    <source>
        <dbReference type="Pfam" id="PF11258"/>
    </source>
</evidence>
<evidence type="ECO:0000256" key="2">
    <source>
        <dbReference type="SAM" id="SignalP"/>
    </source>
</evidence>
<keyword evidence="2" id="KW-0732">Signal</keyword>
<feature type="domain" description="DUF3048" evidence="4">
    <location>
        <begin position="232"/>
        <end position="340"/>
    </location>
</feature>
<sequence length="356" mass="39754">MRKLTFFTLIVLLFLAACNKEAGANQSSEEPEKSETDEREKPVEEEKVSVEPNDAESTHKDVFPLTGEPADDPIDTPIVSVMVNNHTKARPQSGLSQADLVYEVLAEGQITRFLALFQSEIPDTIGPVRSARPYYFELADGHDALYVYHGASTAINQQVANSGVRYLNGAIYDNNGWLFQRSSDRAAPHNSYLLTDGIDRAVDHKSYETTVNHKDLPFKEDSQLDGNPVDDVTIAYSNSTEVSYSYDEENEQFLRSSDGEPTIDRANNERIAVENIFVIKTDHQIIDNVGRRDIDLTSGGDAYLLQKGQLKEVQWKNIDGQLLPFEDGEPLSFTPGHTWVNIIPKNATVQTSNRSN</sequence>
<evidence type="ECO:0000313" key="6">
    <source>
        <dbReference type="Proteomes" id="UP000287756"/>
    </source>
</evidence>
<dbReference type="InterPro" id="IPR035328">
    <property type="entry name" value="DUF3048_C"/>
</dbReference>
<dbReference type="AlphaFoldDB" id="A0A410MBQ0"/>
<feature type="chain" id="PRO_5019108289" evidence="2">
    <location>
        <begin position="25"/>
        <end position="356"/>
    </location>
</feature>
<dbReference type="Gene3D" id="3.50.90.10">
    <property type="entry name" value="YerB-like"/>
    <property type="match status" value="1"/>
</dbReference>
<dbReference type="PROSITE" id="PS51257">
    <property type="entry name" value="PROKAR_LIPOPROTEIN"/>
    <property type="match status" value="1"/>
</dbReference>
<feature type="signal peptide" evidence="2">
    <location>
        <begin position="1"/>
        <end position="24"/>
    </location>
</feature>
<feature type="domain" description="DUF3048" evidence="3">
    <location>
        <begin position="65"/>
        <end position="207"/>
    </location>
</feature>
<organism evidence="5 6">
    <name type="scientific">Halobacillus litoralis</name>
    <dbReference type="NCBI Taxonomy" id="45668"/>
    <lineage>
        <taxon>Bacteria</taxon>
        <taxon>Bacillati</taxon>
        <taxon>Bacillota</taxon>
        <taxon>Bacilli</taxon>
        <taxon>Bacillales</taxon>
        <taxon>Bacillaceae</taxon>
        <taxon>Halobacillus</taxon>
    </lineage>
</organism>
<dbReference type="OrthoDB" id="9779102at2"/>
<gene>
    <name evidence="5" type="ORF">HLI_07755</name>
</gene>
<reference evidence="5 6" key="1">
    <citation type="submission" date="2018-01" db="EMBL/GenBank/DDBJ databases">
        <title>The whole genome sequencing and assembly of Halobacillus litoralis ERB031 strain.</title>
        <authorList>
            <person name="Lee S.-J."/>
            <person name="Park M.-K."/>
            <person name="Kim J.-Y."/>
            <person name="Lee Y.-J."/>
            <person name="Yi H."/>
            <person name="Bahn Y.-S."/>
            <person name="Kim J.F."/>
            <person name="Lee D.-W."/>
        </authorList>
    </citation>
    <scope>NUCLEOTIDE SEQUENCE [LARGE SCALE GENOMIC DNA]</scope>
    <source>
        <strain evidence="5 6">ERB 031</strain>
    </source>
</reference>